<dbReference type="InterPro" id="IPR001375">
    <property type="entry name" value="Peptidase_S9_cat"/>
</dbReference>
<comment type="function">
    <text evidence="5">Serine peptidase whose precise substrate specificity remains unclear. Does not cleave peptides after a arginine or lysine residue. Regulates trans-Golgi network morphology and sorting by regulating the membrane binding of the AP-1 complex. May play a role in the regulation of synaptic vesicle exocytosis.</text>
</comment>
<evidence type="ECO:0000259" key="7">
    <source>
        <dbReference type="Pfam" id="PF00326"/>
    </source>
</evidence>
<dbReference type="AlphaFoldDB" id="A0A9N7W4C7"/>
<dbReference type="EC" id="3.4.21.-" evidence="6"/>
<evidence type="ECO:0000256" key="4">
    <source>
        <dbReference type="ARBA" id="ARBA00022825"/>
    </source>
</evidence>
<evidence type="ECO:0000256" key="6">
    <source>
        <dbReference type="RuleBase" id="RU368024"/>
    </source>
</evidence>
<keyword evidence="3 6" id="KW-0378">Hydrolase</keyword>
<evidence type="ECO:0000313" key="9">
    <source>
        <dbReference type="EMBL" id="CAB1460271.1"/>
    </source>
</evidence>
<keyword evidence="4 6" id="KW-0720">Serine protease</keyword>
<dbReference type="InterPro" id="IPR023302">
    <property type="entry name" value="Pept_S9A_N"/>
</dbReference>
<dbReference type="SUPFAM" id="SSF50993">
    <property type="entry name" value="Peptidase/esterase 'gauge' domain"/>
    <property type="match status" value="1"/>
</dbReference>
<proteinExistence type="inferred from homology"/>
<dbReference type="FunFam" id="3.40.50.1820:FF:000050">
    <property type="entry name" value="prolyl endopeptidase-like isoform X2"/>
    <property type="match status" value="1"/>
</dbReference>
<accession>A0A9N7W4C7</accession>
<dbReference type="InterPro" id="IPR051543">
    <property type="entry name" value="Serine_Peptidase_S9A"/>
</dbReference>
<protein>
    <recommendedName>
        <fullName evidence="6">Prolyl endopeptidase</fullName>
        <ecNumber evidence="6">3.4.21.-</ecNumber>
    </recommendedName>
</protein>
<evidence type="ECO:0000313" key="10">
    <source>
        <dbReference type="Proteomes" id="UP001153269"/>
    </source>
</evidence>
<dbReference type="InterPro" id="IPR029058">
    <property type="entry name" value="AB_hydrolase_fold"/>
</dbReference>
<feature type="domain" description="Peptidase S9 prolyl oligopeptidase catalytic" evidence="7">
    <location>
        <begin position="393"/>
        <end position="614"/>
    </location>
</feature>
<gene>
    <name evidence="9" type="ORF">PLEPLA_LOCUS48122</name>
</gene>
<comment type="similarity">
    <text evidence="1 6">Belongs to the peptidase S9A family.</text>
</comment>
<dbReference type="GO" id="GO:0006508">
    <property type="term" value="P:proteolysis"/>
    <property type="evidence" value="ECO:0007669"/>
    <property type="project" value="UniProtKB-KW"/>
</dbReference>
<dbReference type="GO" id="GO:0004252">
    <property type="term" value="F:serine-type endopeptidase activity"/>
    <property type="evidence" value="ECO:0007669"/>
    <property type="project" value="UniProtKB-UniRule"/>
</dbReference>
<organism evidence="9 10">
    <name type="scientific">Pleuronectes platessa</name>
    <name type="common">European plaice</name>
    <dbReference type="NCBI Taxonomy" id="8262"/>
    <lineage>
        <taxon>Eukaryota</taxon>
        <taxon>Metazoa</taxon>
        <taxon>Chordata</taxon>
        <taxon>Craniata</taxon>
        <taxon>Vertebrata</taxon>
        <taxon>Euteleostomi</taxon>
        <taxon>Actinopterygii</taxon>
        <taxon>Neopterygii</taxon>
        <taxon>Teleostei</taxon>
        <taxon>Neoteleostei</taxon>
        <taxon>Acanthomorphata</taxon>
        <taxon>Carangaria</taxon>
        <taxon>Pleuronectiformes</taxon>
        <taxon>Pleuronectoidei</taxon>
        <taxon>Pleuronectidae</taxon>
        <taxon>Pleuronectes</taxon>
    </lineage>
</organism>
<dbReference type="InterPro" id="IPR002470">
    <property type="entry name" value="Peptidase_S9A"/>
</dbReference>
<dbReference type="PANTHER" id="PTHR11757">
    <property type="entry name" value="PROTEASE FAMILY S9A OLIGOPEPTIDASE"/>
    <property type="match status" value="1"/>
</dbReference>
<dbReference type="PRINTS" id="PR00862">
    <property type="entry name" value="PROLIGOPTASE"/>
</dbReference>
<dbReference type="Pfam" id="PF00326">
    <property type="entry name" value="Peptidase_S9"/>
    <property type="match status" value="1"/>
</dbReference>
<sequence length="625" mass="70012">MYRRISSTTDHSVVSGHHHVYFIEGDGIYRMDNRQRDLEPEQVLNVGQVSGGEEETESKNGERKQTFQWIVQRVRLSPQEKHLAATLRAAHREELRCVIVKLKRETSTSLDPSHILTTLDKVFSCEWATDEILFFTTLEGLRCSRVSRLDLTSGGSRATSVYEETRPDVFVEVALSRDRQLLSINCNSRTSSEVLLVDTTTTSVEPLLVQPRQPDLLYHVEHWRRKLIILANTGPGQEYQVVQAPLSSPSMVSWVPLFAPPSGSAVKDMDVVGDHCVLTVRTPTNELVLIVIPLTHPEKAYTVPLPTWACSIQTGDQAWQTKAKFTEDGSVRENQEDYTTSRLEACSQDGTLVPVTLFHAVPVEGLRQAPLLTHVYGAYGRDLHMDFCPEKRLLLEQGWALAYCHIRGGGEKGLSWQRQAREERKLKGVEDLHACLQHLFSLGVSSPSLTALKACSAGAVPVGALCNRHPHMIRAVTLQAPFLDVLGTMEDPSLPLTLEDREEWGDPLGNPRHRLSISSYCPLHNITPQCYPSMLLTAYSSDARVPLAGVLKYTEQLRKVIHTHFTTDPKSGCEPAPNIVLNIQPGANHLGPDDFELMLEEEALNLAFLYKELGLEPPRRKRRKP</sequence>
<evidence type="ECO:0000259" key="8">
    <source>
        <dbReference type="Pfam" id="PF02897"/>
    </source>
</evidence>
<dbReference type="Gene3D" id="3.40.50.1820">
    <property type="entry name" value="alpha/beta hydrolase"/>
    <property type="match status" value="1"/>
</dbReference>
<dbReference type="Proteomes" id="UP001153269">
    <property type="component" value="Unassembled WGS sequence"/>
</dbReference>
<dbReference type="GO" id="GO:0005794">
    <property type="term" value="C:Golgi apparatus"/>
    <property type="evidence" value="ECO:0007669"/>
    <property type="project" value="TreeGrafter"/>
</dbReference>
<dbReference type="SUPFAM" id="SSF53474">
    <property type="entry name" value="alpha/beta-Hydrolases"/>
    <property type="match status" value="1"/>
</dbReference>
<dbReference type="GO" id="GO:0005856">
    <property type="term" value="C:cytoskeleton"/>
    <property type="evidence" value="ECO:0007669"/>
    <property type="project" value="TreeGrafter"/>
</dbReference>
<dbReference type="PANTHER" id="PTHR11757:SF19">
    <property type="entry name" value="PROLYL ENDOPEPTIDASE-LIKE"/>
    <property type="match status" value="1"/>
</dbReference>
<evidence type="ECO:0000256" key="3">
    <source>
        <dbReference type="ARBA" id="ARBA00022801"/>
    </source>
</evidence>
<evidence type="ECO:0000256" key="1">
    <source>
        <dbReference type="ARBA" id="ARBA00005228"/>
    </source>
</evidence>
<evidence type="ECO:0000256" key="5">
    <source>
        <dbReference type="ARBA" id="ARBA00045448"/>
    </source>
</evidence>
<keyword evidence="10" id="KW-1185">Reference proteome</keyword>
<comment type="caution">
    <text evidence="9">The sequence shown here is derived from an EMBL/GenBank/DDBJ whole genome shotgun (WGS) entry which is preliminary data.</text>
</comment>
<name>A0A9N7W4C7_PLEPL</name>
<evidence type="ECO:0000256" key="2">
    <source>
        <dbReference type="ARBA" id="ARBA00022670"/>
    </source>
</evidence>
<dbReference type="EMBL" id="CADEAL010004469">
    <property type="protein sequence ID" value="CAB1460271.1"/>
    <property type="molecule type" value="Genomic_DNA"/>
</dbReference>
<reference evidence="9" key="1">
    <citation type="submission" date="2020-03" db="EMBL/GenBank/DDBJ databases">
        <authorList>
            <person name="Weist P."/>
        </authorList>
    </citation>
    <scope>NUCLEOTIDE SEQUENCE</scope>
</reference>
<keyword evidence="2 6" id="KW-0645">Protease</keyword>
<dbReference type="Pfam" id="PF02897">
    <property type="entry name" value="Peptidase_S9_N"/>
    <property type="match status" value="1"/>
</dbReference>
<feature type="domain" description="Peptidase S9A N-terminal" evidence="8">
    <location>
        <begin position="71"/>
        <end position="312"/>
    </location>
</feature>